<gene>
    <name evidence="2" type="ORF">PACTADRAFT_51551</name>
</gene>
<name>A0A1E4TQ06_PACTA</name>
<feature type="compositionally biased region" description="Low complexity" evidence="1">
    <location>
        <begin position="387"/>
        <end position="396"/>
    </location>
</feature>
<dbReference type="EMBL" id="KV454017">
    <property type="protein sequence ID" value="ODV93802.1"/>
    <property type="molecule type" value="Genomic_DNA"/>
</dbReference>
<feature type="region of interest" description="Disordered" evidence="1">
    <location>
        <begin position="520"/>
        <end position="541"/>
    </location>
</feature>
<evidence type="ECO:0000256" key="1">
    <source>
        <dbReference type="SAM" id="MobiDB-lite"/>
    </source>
</evidence>
<dbReference type="OrthoDB" id="3997936at2759"/>
<evidence type="ECO:0000313" key="2">
    <source>
        <dbReference type="EMBL" id="ODV93802.1"/>
    </source>
</evidence>
<protein>
    <submittedName>
        <fullName evidence="2">Uncharacterized protein</fullName>
    </submittedName>
</protein>
<proteinExistence type="predicted"/>
<organism evidence="2 3">
    <name type="scientific">Pachysolen tannophilus NRRL Y-2460</name>
    <dbReference type="NCBI Taxonomy" id="669874"/>
    <lineage>
        <taxon>Eukaryota</taxon>
        <taxon>Fungi</taxon>
        <taxon>Dikarya</taxon>
        <taxon>Ascomycota</taxon>
        <taxon>Saccharomycotina</taxon>
        <taxon>Pichiomycetes</taxon>
        <taxon>Pachysolenaceae</taxon>
        <taxon>Pachysolen</taxon>
    </lineage>
</organism>
<feature type="compositionally biased region" description="Pro residues" evidence="1">
    <location>
        <begin position="377"/>
        <end position="386"/>
    </location>
</feature>
<feature type="region of interest" description="Disordered" evidence="1">
    <location>
        <begin position="344"/>
        <end position="404"/>
    </location>
</feature>
<reference evidence="3" key="1">
    <citation type="submission" date="2016-05" db="EMBL/GenBank/DDBJ databases">
        <title>Comparative genomics of biotechnologically important yeasts.</title>
        <authorList>
            <consortium name="DOE Joint Genome Institute"/>
            <person name="Riley R."/>
            <person name="Haridas S."/>
            <person name="Wolfe K.H."/>
            <person name="Lopes M.R."/>
            <person name="Hittinger C.T."/>
            <person name="Goker M."/>
            <person name="Salamov A."/>
            <person name="Wisecaver J."/>
            <person name="Long T.M."/>
            <person name="Aerts A.L."/>
            <person name="Barry K."/>
            <person name="Choi C."/>
            <person name="Clum A."/>
            <person name="Coughlan A.Y."/>
            <person name="Deshpande S."/>
            <person name="Douglass A.P."/>
            <person name="Hanson S.J."/>
            <person name="Klenk H.-P."/>
            <person name="Labutti K."/>
            <person name="Lapidus A."/>
            <person name="Lindquist E."/>
            <person name="Lipzen A."/>
            <person name="Meier-Kolthoff J.P."/>
            <person name="Ohm R.A."/>
            <person name="Otillar R.P."/>
            <person name="Pangilinan J."/>
            <person name="Peng Y."/>
            <person name="Rokas A."/>
            <person name="Rosa C.A."/>
            <person name="Scheuner C."/>
            <person name="Sibirny A.A."/>
            <person name="Slot J.C."/>
            <person name="Stielow J.B."/>
            <person name="Sun H."/>
            <person name="Kurtzman C.P."/>
            <person name="Blackwell M."/>
            <person name="Grigoriev I.V."/>
            <person name="Jeffries T.W."/>
        </authorList>
    </citation>
    <scope>NUCLEOTIDE SEQUENCE [LARGE SCALE GENOMIC DNA]</scope>
    <source>
        <strain evidence="3">NRRL Y-2460</strain>
    </source>
</reference>
<evidence type="ECO:0000313" key="3">
    <source>
        <dbReference type="Proteomes" id="UP000094236"/>
    </source>
</evidence>
<feature type="compositionally biased region" description="Basic and acidic residues" evidence="1">
    <location>
        <begin position="749"/>
        <end position="761"/>
    </location>
</feature>
<sequence length="774" mass="87588">MLETLKTYLVRPSDKKFGLTAYRDSPYVLRSVLIRPRPPLSIEEKQKHHLVSTEVLEVFGIYVHLDTLAVLVCCLDKSSFVIRKTVDELADAMFRSTVSNLKDDSHNDNVSGIAKEDQNNKDLNSGSVTSSSSLSSSSFFVGSQSGNCEVRRKVRVSKETIRNTSEIVDIDDLTVEDLLVELDFIEETYKIKIPSELAFNTDFQYPARESLHQIHHNINPIPFLPIYLGFQEYHGQLIKPINYNDDTYQFKMIVNKEKMVFFQRIYSILSSEMIIVNPLDVPNDIGTSYPKLAVAIDNVTNAELDANDMRLDRSFGNSDVPGETNFIEKILNYYERYLTEQKAKMEAKSTTDNSSTPSEDWEKVSSVEEVLNIPSGLTPPPPPPPLLQSLSTTQTSNQNEKFPDKKNWLSANESAQKGISPNGVISVRKIKVFSSSVNSTPRRNLSEKLINDSKNKIKVFFGIKDEEKSEENAFNESIAISDSDDSFDDMLSDSDFEHDENATNLHEKIKYHVLEEGKKGTVEEGKDNLNNNNNNNDDMKNDTNVQLVKPTPKDNKLVHDLESIEDSQEINIVLHPSTNNDNLEAQVPIKGNGKILEKMNDPDSNFSSSLGEFFQKNSDNANNALKELSNIAFSESSLSANLDKEAESTFTRNDLDNVVTEVIEENGNEDKFQEPYMKQKQKKEIFNSSVDSNYYSNMSNQPKNNDSRFKIFVDQSDCEENILKTVENLEQTTNKIAKGTKRQAPHLQETGKKTITRDAIKDYLSGNTSKRRKD</sequence>
<dbReference type="Proteomes" id="UP000094236">
    <property type="component" value="Unassembled WGS sequence"/>
</dbReference>
<dbReference type="AlphaFoldDB" id="A0A1E4TQ06"/>
<accession>A0A1E4TQ06</accession>
<feature type="region of interest" description="Disordered" evidence="1">
    <location>
        <begin position="105"/>
        <end position="143"/>
    </location>
</feature>
<feature type="compositionally biased region" description="Low complexity" evidence="1">
    <location>
        <begin position="125"/>
        <end position="143"/>
    </location>
</feature>
<keyword evidence="3" id="KW-1185">Reference proteome</keyword>
<feature type="region of interest" description="Disordered" evidence="1">
    <location>
        <begin position="737"/>
        <end position="774"/>
    </location>
</feature>